<proteinExistence type="predicted"/>
<evidence type="ECO:0000313" key="5">
    <source>
        <dbReference type="Proteomes" id="UP000662986"/>
    </source>
</evidence>
<sequence>MEDSTVTEPPNRAPLDRFSHWYPPFPSAAAPTVPVVEPEPEQLPPPPAPTWLTPGDEPDPTPPVRDGRGKRKLAVSGAAAAVVAVVVGVVAVFTSTSGDASGNPVAAGWCAASRDGATVVGNGPGGTTDGVAAILAFDHAYYVERSGAKAREVVAPDAPLGSAETIQGGIDSLLPEGTEHCLAITETEPGHYAVTLSELRPDGSTKRYEQVVTTADRDGRTYITSIGDAK</sequence>
<feature type="compositionally biased region" description="Low complexity" evidence="1">
    <location>
        <begin position="27"/>
        <end position="36"/>
    </location>
</feature>
<dbReference type="InterPro" id="IPR058489">
    <property type="entry name" value="DUF8176"/>
</dbReference>
<feature type="domain" description="DUF8176" evidence="3">
    <location>
        <begin position="108"/>
        <end position="226"/>
    </location>
</feature>
<keyword evidence="2" id="KW-0812">Transmembrane</keyword>
<keyword evidence="5" id="KW-1185">Reference proteome</keyword>
<name>A0A974W5H7_9NOCA</name>
<dbReference type="Proteomes" id="UP000662986">
    <property type="component" value="Chromosome"/>
</dbReference>
<feature type="region of interest" description="Disordered" evidence="1">
    <location>
        <begin position="1"/>
        <end position="69"/>
    </location>
</feature>
<organism evidence="4 5">
    <name type="scientific">Rhodococcus pseudokoreensis</name>
    <dbReference type="NCBI Taxonomy" id="2811421"/>
    <lineage>
        <taxon>Bacteria</taxon>
        <taxon>Bacillati</taxon>
        <taxon>Actinomycetota</taxon>
        <taxon>Actinomycetes</taxon>
        <taxon>Mycobacteriales</taxon>
        <taxon>Nocardiaceae</taxon>
        <taxon>Rhodococcus</taxon>
    </lineage>
</organism>
<protein>
    <recommendedName>
        <fullName evidence="3">DUF8176 domain-containing protein</fullName>
    </recommendedName>
</protein>
<accession>A0A974W5H7</accession>
<keyword evidence="2" id="KW-0472">Membrane</keyword>
<evidence type="ECO:0000313" key="4">
    <source>
        <dbReference type="EMBL" id="QSE91633.1"/>
    </source>
</evidence>
<dbReference type="Pfam" id="PF26527">
    <property type="entry name" value="DUF8176"/>
    <property type="match status" value="1"/>
</dbReference>
<evidence type="ECO:0000256" key="1">
    <source>
        <dbReference type="SAM" id="MobiDB-lite"/>
    </source>
</evidence>
<keyword evidence="2" id="KW-1133">Transmembrane helix</keyword>
<dbReference type="EMBL" id="CP070619">
    <property type="protein sequence ID" value="QSE91633.1"/>
    <property type="molecule type" value="Genomic_DNA"/>
</dbReference>
<feature type="transmembrane region" description="Helical" evidence="2">
    <location>
        <begin position="73"/>
        <end position="93"/>
    </location>
</feature>
<reference evidence="4 5" key="1">
    <citation type="journal article" date="2021" name="Microbiol. Resour. Announc.">
        <title>Complete Genome Sequences of Two Rhodococcus sp. Strains with Large and Linear Chromosomes, Isolated from Apple Rhizosphere.</title>
        <authorList>
            <person name="Benning S."/>
            <person name="Brugnone N."/>
            <person name="Siani R."/>
            <person name="Kublik S."/>
            <person name="Schloter M."/>
            <person name="Rad V."/>
        </authorList>
    </citation>
    <scope>NUCLEOTIDE SEQUENCE [LARGE SCALE GENOMIC DNA]</scope>
    <source>
        <strain evidence="4 5">R79</strain>
    </source>
</reference>
<reference evidence="4 5" key="2">
    <citation type="journal article" date="2022" name="Arch. Microbiol.">
        <title>Rhodococcus pseudokoreensis sp. nov. isolated from the rhizosphere of young M26 apple rootstocks.</title>
        <authorList>
            <person name="Kampfer P."/>
            <person name="Glaeser S.P."/>
            <person name="Blom J."/>
            <person name="Wolf J."/>
            <person name="Benning S."/>
            <person name="Schloter M."/>
            <person name="Neumann-Schaal M."/>
        </authorList>
    </citation>
    <scope>NUCLEOTIDE SEQUENCE [LARGE SCALE GENOMIC DNA]</scope>
    <source>
        <strain evidence="4 5">R79</strain>
    </source>
</reference>
<evidence type="ECO:0000259" key="3">
    <source>
        <dbReference type="Pfam" id="PF26527"/>
    </source>
</evidence>
<gene>
    <name evidence="4" type="ORF">JWS13_24850</name>
</gene>
<evidence type="ECO:0000256" key="2">
    <source>
        <dbReference type="SAM" id="Phobius"/>
    </source>
</evidence>